<dbReference type="EMBL" id="JAMKPW020000042">
    <property type="protein sequence ID" value="KAK8195832.1"/>
    <property type="molecule type" value="Genomic_DNA"/>
</dbReference>
<gene>
    <name evidence="1" type="ORF">M8818_006983</name>
</gene>
<organism evidence="1 2">
    <name type="scientific">Zalaria obscura</name>
    <dbReference type="NCBI Taxonomy" id="2024903"/>
    <lineage>
        <taxon>Eukaryota</taxon>
        <taxon>Fungi</taxon>
        <taxon>Dikarya</taxon>
        <taxon>Ascomycota</taxon>
        <taxon>Pezizomycotina</taxon>
        <taxon>Dothideomycetes</taxon>
        <taxon>Dothideomycetidae</taxon>
        <taxon>Dothideales</taxon>
        <taxon>Zalariaceae</taxon>
        <taxon>Zalaria</taxon>
    </lineage>
</organism>
<reference evidence="1" key="1">
    <citation type="submission" date="2024-02" db="EMBL/GenBank/DDBJ databases">
        <title>Metagenome Assembled Genome of Zalaria obscura JY119.</title>
        <authorList>
            <person name="Vighnesh L."/>
            <person name="Jagadeeshwari U."/>
            <person name="Venkata Ramana C."/>
            <person name="Sasikala C."/>
        </authorList>
    </citation>
    <scope>NUCLEOTIDE SEQUENCE</scope>
    <source>
        <strain evidence="1">JY119</strain>
    </source>
</reference>
<proteinExistence type="predicted"/>
<comment type="caution">
    <text evidence="1">The sequence shown here is derived from an EMBL/GenBank/DDBJ whole genome shotgun (WGS) entry which is preliminary data.</text>
</comment>
<name>A0ACC3S4K7_9PEZI</name>
<dbReference type="Proteomes" id="UP001320706">
    <property type="component" value="Unassembled WGS sequence"/>
</dbReference>
<accession>A0ACC3S4K7</accession>
<evidence type="ECO:0000313" key="2">
    <source>
        <dbReference type="Proteomes" id="UP001320706"/>
    </source>
</evidence>
<sequence length="1429" mass="153939">MAANGPAVSAEDAAFEAAREKEFYRYWEPIARHYASSHASPISSHDPALAAFAQFAALRLGARRSYISFFDRTSQYILAETSPSLSLKTNVANDDRDKLWTGAAIFPRVGSICASTARPLRAYASGEGTLQRGANIIPNLKADGRFCEIQKVTDHPRETFYAGVPIQTSKGSAIGSFCVFFDDPKRTDMADSELEFMKHLANTIMMHLEMVRAQAENLRSQDMIRALGSFIVGNSSMDEWWLPPRDRRSGSVADEGISGTLQPSISEQGKIKKKILHTRVFDSNNKDSDPNMNPASNQITLPERNAPINEDTTPHATGLPSEDRSQTEGSNSQAAAAVKKSADPPRGSFPEEARKIFERAARIVIESADIDGALFLDASVKSFGGLVTSKKEDTPQMGFTERTGSISQDYFPSDDRPGQSNHTISEGTGDAILHSDTEAEPTCAVLALSTTPSATALHTGTSQRDPRIPEKFLRSLLRRYPHGHIWSLDEIDVDYSSPTLAKTNSNSSMSNPSSPYSLERHHVKEIEVFRRLFPSARSLALVGLWDSHNDKWFAGSIIWTCDPVRILSHKSELSYLAAFGDSIMAEIARLQVKMADTAKADFISSISHELRSPLHGILGTAECLEDTVLDPFQESLIHTLNTCSKTLLDTIDHLLDFAKINNFTKRSAGKAPAARGRENLRLADEHAVAPDIGLGMVAAEGEIDLSVVSEEVIEAVFAGYDFLYAGSDHKGRANAQPSSFGMWSSNASIARISAANVTPTEEGRGHVSLIVDFAKTADSSWVFQCQAGAWRRVVLNLVGNSLKFTEKGFIKVQLKAVPLATKDNSRRSQVVLTVTDTGIGMSDEFLKERLFSPFTQEDPHRSGTGLGLSLVQQIVTSMGGKIEIQSKKGVGTKITVSIPMRQALMPEASLRRLTISPNVERCNGLRLNAMADTGRGSTTQQPYTPEDSQHVFLQSLESVCRDWLRMKMETVSELNLEAADIFLCTEGASCYSIEGSKVGTIKDQALIILCDTPSSARALRSSPASSSAFAITEIISQPCGPRKLARVITLCLDRIEALKEGDEDTFNKSPTATKAIPIRAVEVSAGASNLEGQAISGVNVELAPKHAHGSTMNAVSKSLLPLHARATSEPTIPVALHGKSGNETLNGSLSPNHGGLRVLLVDDNRINLQLLMTYMRKSGHQYQSALNGLEAVEAYKDAAHSANADLGLSRDVATPIAFDFVLMDISMPVMDGLEATRRIREFEHEMGMRPATVIALTGLTSVDAKQEAYSSGVNLFLTKPLQAQEAAHNFNSEKAYNPENTARTNAYIAEHTASALGAKTAADTAAAKDTASASAIVADIAVDTAAAEDTASASDIVADTAADTVIESADAHEATAEPADDNGNATESATGRTAINAKATSKDIEAEIVKKGALVASIPSCPAHAGIAY</sequence>
<evidence type="ECO:0000313" key="1">
    <source>
        <dbReference type="EMBL" id="KAK8195832.1"/>
    </source>
</evidence>
<keyword evidence="2" id="KW-1185">Reference proteome</keyword>
<protein>
    <submittedName>
        <fullName evidence="1">Uncharacterized protein</fullName>
    </submittedName>
</protein>